<feature type="transmembrane region" description="Helical" evidence="1">
    <location>
        <begin position="164"/>
        <end position="183"/>
    </location>
</feature>
<feature type="transmembrane region" description="Helical" evidence="1">
    <location>
        <begin position="121"/>
        <end position="143"/>
    </location>
</feature>
<evidence type="ECO:0000256" key="1">
    <source>
        <dbReference type="SAM" id="Phobius"/>
    </source>
</evidence>
<sequence>MPTSDDEPGYSLETSFYGPGALACWYLTILTARIITPLLVSSQRPNTSTVLASFELIASILFPVFAAGHLAWQISLFAKEDISSLTGNLVLLYDGGAKKLEEVIEPSLSPKAIKAIVGINAPFRICIAFLLIWVLSHLIMPLYTQSDQEAAPFLTSTDEPSSRWITHVVPTGWVVCCMIYMAVRCEFADASFLTTIFLAVYGLCLHSFSAWLLCLGIRGLYGLYSPLDNMKRCINLYLDRETDQWDWATRRPRPWLGHRTREVVFVVAGLLLHGAYMCGFGMMLGYLLWTFRFLWFPDVGVGLLALDQLFALATGIITIMYTTKDLIYKKWQGLPLLPSSLRNGQEAADTSLDA</sequence>
<evidence type="ECO:0000313" key="3">
    <source>
        <dbReference type="Proteomes" id="UP001302126"/>
    </source>
</evidence>
<keyword evidence="1" id="KW-0812">Transmembrane</keyword>
<reference evidence="2" key="1">
    <citation type="journal article" date="2023" name="Mol. Phylogenet. Evol.">
        <title>Genome-scale phylogeny and comparative genomics of the fungal order Sordariales.</title>
        <authorList>
            <person name="Hensen N."/>
            <person name="Bonometti L."/>
            <person name="Westerberg I."/>
            <person name="Brannstrom I.O."/>
            <person name="Guillou S."/>
            <person name="Cros-Aarteil S."/>
            <person name="Calhoun S."/>
            <person name="Haridas S."/>
            <person name="Kuo A."/>
            <person name="Mondo S."/>
            <person name="Pangilinan J."/>
            <person name="Riley R."/>
            <person name="LaButti K."/>
            <person name="Andreopoulos B."/>
            <person name="Lipzen A."/>
            <person name="Chen C."/>
            <person name="Yan M."/>
            <person name="Daum C."/>
            <person name="Ng V."/>
            <person name="Clum A."/>
            <person name="Steindorff A."/>
            <person name="Ohm R.A."/>
            <person name="Martin F."/>
            <person name="Silar P."/>
            <person name="Natvig D.O."/>
            <person name="Lalanne C."/>
            <person name="Gautier V."/>
            <person name="Ament-Velasquez S.L."/>
            <person name="Kruys A."/>
            <person name="Hutchinson M.I."/>
            <person name="Powell A.J."/>
            <person name="Barry K."/>
            <person name="Miller A.N."/>
            <person name="Grigoriev I.V."/>
            <person name="Debuchy R."/>
            <person name="Gladieux P."/>
            <person name="Hiltunen Thoren M."/>
            <person name="Johannesson H."/>
        </authorList>
    </citation>
    <scope>NUCLEOTIDE SEQUENCE</scope>
    <source>
        <strain evidence="2">PSN309</strain>
    </source>
</reference>
<feature type="transmembrane region" description="Helical" evidence="1">
    <location>
        <begin position="52"/>
        <end position="72"/>
    </location>
</feature>
<feature type="transmembrane region" description="Helical" evidence="1">
    <location>
        <begin position="263"/>
        <end position="289"/>
    </location>
</feature>
<reference evidence="2" key="2">
    <citation type="submission" date="2023-05" db="EMBL/GenBank/DDBJ databases">
        <authorList>
            <consortium name="Lawrence Berkeley National Laboratory"/>
            <person name="Steindorff A."/>
            <person name="Hensen N."/>
            <person name="Bonometti L."/>
            <person name="Westerberg I."/>
            <person name="Brannstrom I.O."/>
            <person name="Guillou S."/>
            <person name="Cros-Aarteil S."/>
            <person name="Calhoun S."/>
            <person name="Haridas S."/>
            <person name="Kuo A."/>
            <person name="Mondo S."/>
            <person name="Pangilinan J."/>
            <person name="Riley R."/>
            <person name="Labutti K."/>
            <person name="Andreopoulos B."/>
            <person name="Lipzen A."/>
            <person name="Chen C."/>
            <person name="Yanf M."/>
            <person name="Daum C."/>
            <person name="Ng V."/>
            <person name="Clum A."/>
            <person name="Ohm R."/>
            <person name="Martin F."/>
            <person name="Silar P."/>
            <person name="Natvig D."/>
            <person name="Lalanne C."/>
            <person name="Gautier V."/>
            <person name="Ament-Velasquez S.L."/>
            <person name="Kruys A."/>
            <person name="Hutchinson M.I."/>
            <person name="Powell A.J."/>
            <person name="Barry K."/>
            <person name="Miller A.N."/>
            <person name="Grigoriev I.V."/>
            <person name="Debuchy R."/>
            <person name="Gladieux P."/>
            <person name="Thoren M.H."/>
            <person name="Johannesson H."/>
        </authorList>
    </citation>
    <scope>NUCLEOTIDE SEQUENCE</scope>
    <source>
        <strain evidence="2">PSN309</strain>
    </source>
</reference>
<name>A0AAN7AI73_9PEZI</name>
<dbReference type="AlphaFoldDB" id="A0AAN7AI73"/>
<feature type="transmembrane region" description="Helical" evidence="1">
    <location>
        <begin position="195"/>
        <end position="221"/>
    </location>
</feature>
<feature type="transmembrane region" description="Helical" evidence="1">
    <location>
        <begin position="20"/>
        <end position="40"/>
    </location>
</feature>
<keyword evidence="1" id="KW-1133">Transmembrane helix</keyword>
<accession>A0AAN7AI73</accession>
<dbReference type="EMBL" id="MU864374">
    <property type="protein sequence ID" value="KAK4189576.1"/>
    <property type="molecule type" value="Genomic_DNA"/>
</dbReference>
<feature type="transmembrane region" description="Helical" evidence="1">
    <location>
        <begin position="301"/>
        <end position="321"/>
    </location>
</feature>
<evidence type="ECO:0000313" key="2">
    <source>
        <dbReference type="EMBL" id="KAK4189576.1"/>
    </source>
</evidence>
<organism evidence="2 3">
    <name type="scientific">Podospora australis</name>
    <dbReference type="NCBI Taxonomy" id="1536484"/>
    <lineage>
        <taxon>Eukaryota</taxon>
        <taxon>Fungi</taxon>
        <taxon>Dikarya</taxon>
        <taxon>Ascomycota</taxon>
        <taxon>Pezizomycotina</taxon>
        <taxon>Sordariomycetes</taxon>
        <taxon>Sordariomycetidae</taxon>
        <taxon>Sordariales</taxon>
        <taxon>Podosporaceae</taxon>
        <taxon>Podospora</taxon>
    </lineage>
</organism>
<protein>
    <submittedName>
        <fullName evidence="2">Uncharacterized protein</fullName>
    </submittedName>
</protein>
<keyword evidence="1" id="KW-0472">Membrane</keyword>
<keyword evidence="3" id="KW-1185">Reference proteome</keyword>
<dbReference type="Proteomes" id="UP001302126">
    <property type="component" value="Unassembled WGS sequence"/>
</dbReference>
<comment type="caution">
    <text evidence="2">The sequence shown here is derived from an EMBL/GenBank/DDBJ whole genome shotgun (WGS) entry which is preliminary data.</text>
</comment>
<gene>
    <name evidence="2" type="ORF">QBC35DRAFT_493046</name>
</gene>
<proteinExistence type="predicted"/>